<comment type="caution">
    <text evidence="1">The sequence shown here is derived from an EMBL/GenBank/DDBJ whole genome shotgun (WGS) entry which is preliminary data.</text>
</comment>
<evidence type="ECO:0000313" key="1">
    <source>
        <dbReference type="EMBL" id="KAJ5108453.1"/>
    </source>
</evidence>
<dbReference type="AlphaFoldDB" id="A0A9W9FXZ7"/>
<gene>
    <name evidence="1" type="ORF">N7456_005128</name>
</gene>
<protein>
    <submittedName>
        <fullName evidence="1">Uncharacterized protein</fullName>
    </submittedName>
</protein>
<proteinExistence type="predicted"/>
<accession>A0A9W9FXZ7</accession>
<organism evidence="1 2">
    <name type="scientific">Penicillium angulare</name>
    <dbReference type="NCBI Taxonomy" id="116970"/>
    <lineage>
        <taxon>Eukaryota</taxon>
        <taxon>Fungi</taxon>
        <taxon>Dikarya</taxon>
        <taxon>Ascomycota</taxon>
        <taxon>Pezizomycotina</taxon>
        <taxon>Eurotiomycetes</taxon>
        <taxon>Eurotiomycetidae</taxon>
        <taxon>Eurotiales</taxon>
        <taxon>Aspergillaceae</taxon>
        <taxon>Penicillium</taxon>
    </lineage>
</organism>
<reference evidence="1" key="1">
    <citation type="submission" date="2022-11" db="EMBL/GenBank/DDBJ databases">
        <authorList>
            <person name="Petersen C."/>
        </authorList>
    </citation>
    <scope>NUCLEOTIDE SEQUENCE</scope>
    <source>
        <strain evidence="1">IBT 30069</strain>
    </source>
</reference>
<name>A0A9W9FXZ7_9EURO</name>
<evidence type="ECO:0000313" key="2">
    <source>
        <dbReference type="Proteomes" id="UP001149165"/>
    </source>
</evidence>
<sequence length="152" mass="17151">MQATRAITRSLPPSLNRGRKQLRVVNATPPPASYATHNPPTDSDQLAYRLCELSLQKIQKEARACEPDIRHVLACTSMQRLAQQDLLHRLDTLQSAMGIHTLPLLPGADEPLFEEEDEMDMKSLQIAVSELETASRRGELARFICFQQIKEM</sequence>
<keyword evidence="2" id="KW-1185">Reference proteome</keyword>
<dbReference type="Proteomes" id="UP001149165">
    <property type="component" value="Unassembled WGS sequence"/>
</dbReference>
<dbReference type="EMBL" id="JAPQKH010000003">
    <property type="protein sequence ID" value="KAJ5108453.1"/>
    <property type="molecule type" value="Genomic_DNA"/>
</dbReference>
<reference evidence="1" key="2">
    <citation type="journal article" date="2023" name="IMA Fungus">
        <title>Comparative genomic study of the Penicillium genus elucidates a diverse pangenome and 15 lateral gene transfer events.</title>
        <authorList>
            <person name="Petersen C."/>
            <person name="Sorensen T."/>
            <person name="Nielsen M.R."/>
            <person name="Sondergaard T.E."/>
            <person name="Sorensen J.L."/>
            <person name="Fitzpatrick D.A."/>
            <person name="Frisvad J.C."/>
            <person name="Nielsen K.L."/>
        </authorList>
    </citation>
    <scope>NUCLEOTIDE SEQUENCE</scope>
    <source>
        <strain evidence="1">IBT 30069</strain>
    </source>
</reference>
<dbReference type="OrthoDB" id="4337159at2759"/>